<reference evidence="25" key="1">
    <citation type="journal article" date="2013" name="Genome Biol. Evol.">
        <title>Punctuated emergences of genetic and phenotypic innovations in eumetazoan, bilaterian, euteleostome, and hominidae ancestors.</title>
        <authorList>
            <person name="Wenger Y."/>
            <person name="Galliot B."/>
        </authorList>
    </citation>
    <scope>NUCLEOTIDE SEQUENCE</scope>
    <source>
        <tissue evidence="25">Whole animals</tissue>
    </source>
</reference>
<keyword evidence="9" id="KW-0399">Innate immunity</keyword>
<evidence type="ECO:0000256" key="10">
    <source>
        <dbReference type="ARBA" id="ARBA00022679"/>
    </source>
</evidence>
<evidence type="ECO:0000256" key="11">
    <source>
        <dbReference type="ARBA" id="ARBA00022723"/>
    </source>
</evidence>
<dbReference type="SUPFAM" id="SSF56112">
    <property type="entry name" value="Protein kinase-like (PK-like)"/>
    <property type="match status" value="1"/>
</dbReference>
<keyword evidence="8" id="KW-0597">Phosphoprotein</keyword>
<keyword evidence="11 22" id="KW-0479">Metal-binding</keyword>
<keyword evidence="12 22" id="KW-0547">Nucleotide-binding</keyword>
<feature type="domain" description="RIO kinase" evidence="24">
    <location>
        <begin position="203"/>
        <end position="453"/>
    </location>
</feature>
<evidence type="ECO:0000256" key="16">
    <source>
        <dbReference type="ARBA" id="ARBA00022859"/>
    </source>
</evidence>
<keyword evidence="7 22" id="KW-0723">Serine/threonine-protein kinase</keyword>
<feature type="region of interest" description="Disordered" evidence="23">
    <location>
        <begin position="113"/>
        <end position="155"/>
    </location>
</feature>
<dbReference type="OrthoDB" id="205248at2759"/>
<dbReference type="PIRSF" id="PIRSF038146">
    <property type="entry name" value="Ser/Thr_PK_RIO3"/>
    <property type="match status" value="1"/>
</dbReference>
<comment type="catalytic activity">
    <reaction evidence="19 22">
        <text>L-seryl-[protein] + ATP = O-phospho-L-seryl-[protein] + ADP + H(+)</text>
        <dbReference type="Rhea" id="RHEA:17989"/>
        <dbReference type="Rhea" id="RHEA-COMP:9863"/>
        <dbReference type="Rhea" id="RHEA-COMP:11604"/>
        <dbReference type="ChEBI" id="CHEBI:15378"/>
        <dbReference type="ChEBI" id="CHEBI:29999"/>
        <dbReference type="ChEBI" id="CHEBI:30616"/>
        <dbReference type="ChEBI" id="CHEBI:83421"/>
        <dbReference type="ChEBI" id="CHEBI:456216"/>
        <dbReference type="EC" id="2.7.11.1"/>
    </reaction>
</comment>
<dbReference type="GO" id="GO:0004674">
    <property type="term" value="F:protein serine/threonine kinase activity"/>
    <property type="evidence" value="ECO:0007669"/>
    <property type="project" value="UniProtKB-UniRule"/>
</dbReference>
<evidence type="ECO:0000256" key="1">
    <source>
        <dbReference type="ARBA" id="ARBA00001946"/>
    </source>
</evidence>
<comment type="cofactor">
    <cofactor evidence="1 22">
        <name>Mg(2+)</name>
        <dbReference type="ChEBI" id="CHEBI:18420"/>
    </cofactor>
</comment>
<dbReference type="PANTHER" id="PTHR45723">
    <property type="entry name" value="SERINE/THREONINE-PROTEIN KINASE RIO1"/>
    <property type="match status" value="1"/>
</dbReference>
<evidence type="ECO:0000256" key="19">
    <source>
        <dbReference type="ARBA" id="ARBA00048679"/>
    </source>
</evidence>
<evidence type="ECO:0000256" key="12">
    <source>
        <dbReference type="ARBA" id="ARBA00022741"/>
    </source>
</evidence>
<dbReference type="InterPro" id="IPR017406">
    <property type="entry name" value="Ser/Thr_kinase_Rio3"/>
</dbReference>
<name>T2MJM8_HYDVU</name>
<organism evidence="25">
    <name type="scientific">Hydra vulgaris</name>
    <name type="common">Hydra</name>
    <name type="synonym">Hydra attenuata</name>
    <dbReference type="NCBI Taxonomy" id="6087"/>
    <lineage>
        <taxon>Eukaryota</taxon>
        <taxon>Metazoa</taxon>
        <taxon>Cnidaria</taxon>
        <taxon>Hydrozoa</taxon>
        <taxon>Hydroidolina</taxon>
        <taxon>Anthoathecata</taxon>
        <taxon>Aplanulata</taxon>
        <taxon>Hydridae</taxon>
        <taxon>Hydra</taxon>
    </lineage>
</organism>
<evidence type="ECO:0000256" key="7">
    <source>
        <dbReference type="ARBA" id="ARBA00022527"/>
    </source>
</evidence>
<evidence type="ECO:0000256" key="13">
    <source>
        <dbReference type="ARBA" id="ARBA00022777"/>
    </source>
</evidence>
<keyword evidence="6" id="KW-0690">Ribosome biogenesis</keyword>
<dbReference type="GO" id="GO:0005524">
    <property type="term" value="F:ATP binding"/>
    <property type="evidence" value="ECO:0007669"/>
    <property type="project" value="UniProtKB-UniRule"/>
</dbReference>
<dbReference type="Pfam" id="PF01163">
    <property type="entry name" value="RIO1"/>
    <property type="match status" value="1"/>
</dbReference>
<evidence type="ECO:0000256" key="6">
    <source>
        <dbReference type="ARBA" id="ARBA00022517"/>
    </source>
</evidence>
<comment type="subcellular location">
    <subcellularLocation>
        <location evidence="2">Cytoplasm</location>
    </subcellularLocation>
</comment>
<comment type="similarity">
    <text evidence="3 22">Belongs to the protein kinase superfamily. RIO-type Ser/Thr kinase family.</text>
</comment>
<dbReference type="Gene3D" id="3.30.200.20">
    <property type="entry name" value="Phosphorylase Kinase, domain 1"/>
    <property type="match status" value="1"/>
</dbReference>
<dbReference type="GO" id="GO:0046872">
    <property type="term" value="F:metal ion binding"/>
    <property type="evidence" value="ECO:0007669"/>
    <property type="project" value="UniProtKB-UniRule"/>
</dbReference>
<comment type="catalytic activity">
    <reaction evidence="18 22">
        <text>L-threonyl-[protein] + ATP = O-phospho-L-threonyl-[protein] + ADP + H(+)</text>
        <dbReference type="Rhea" id="RHEA:46608"/>
        <dbReference type="Rhea" id="RHEA-COMP:11060"/>
        <dbReference type="Rhea" id="RHEA-COMP:11605"/>
        <dbReference type="ChEBI" id="CHEBI:15378"/>
        <dbReference type="ChEBI" id="CHEBI:30013"/>
        <dbReference type="ChEBI" id="CHEBI:30616"/>
        <dbReference type="ChEBI" id="CHEBI:61977"/>
        <dbReference type="ChEBI" id="CHEBI:456216"/>
        <dbReference type="EC" id="2.7.11.1"/>
    </reaction>
</comment>
<evidence type="ECO:0000256" key="17">
    <source>
        <dbReference type="ARBA" id="ARBA00023118"/>
    </source>
</evidence>
<keyword evidence="17" id="KW-0051">Antiviral defense</keyword>
<evidence type="ECO:0000259" key="24">
    <source>
        <dbReference type="SMART" id="SM00090"/>
    </source>
</evidence>
<protein>
    <recommendedName>
        <fullName evidence="21 22">Serine/threonine-protein kinase RIO3</fullName>
        <ecNumber evidence="4 22">2.7.11.1</ecNumber>
    </recommendedName>
</protein>
<evidence type="ECO:0000256" key="20">
    <source>
        <dbReference type="ARBA" id="ARBA00064322"/>
    </source>
</evidence>
<evidence type="ECO:0000256" key="18">
    <source>
        <dbReference type="ARBA" id="ARBA00047899"/>
    </source>
</evidence>
<evidence type="ECO:0000256" key="2">
    <source>
        <dbReference type="ARBA" id="ARBA00004496"/>
    </source>
</evidence>
<evidence type="ECO:0000256" key="3">
    <source>
        <dbReference type="ARBA" id="ARBA00009196"/>
    </source>
</evidence>
<dbReference type="AlphaFoldDB" id="T2MJM8"/>
<keyword evidence="5" id="KW-0963">Cytoplasm</keyword>
<dbReference type="InterPro" id="IPR018934">
    <property type="entry name" value="RIO_dom"/>
</dbReference>
<evidence type="ECO:0000256" key="9">
    <source>
        <dbReference type="ARBA" id="ARBA00022588"/>
    </source>
</evidence>
<dbReference type="FunFam" id="3.30.200.20:FF:000200">
    <property type="entry name" value="Serine/threonine-protein kinase RIO3"/>
    <property type="match status" value="1"/>
</dbReference>
<dbReference type="GO" id="GO:0005737">
    <property type="term" value="C:cytoplasm"/>
    <property type="evidence" value="ECO:0007669"/>
    <property type="project" value="UniProtKB-SubCell"/>
</dbReference>
<dbReference type="PROSITE" id="PS01245">
    <property type="entry name" value="RIO1"/>
    <property type="match status" value="1"/>
</dbReference>
<comment type="subunit">
    <text evidence="20">Interacts with CASP10. Interacts with IRF3; RIOK3 probably mediates the interaction of TBK1 with IRF3. Associated with 40S pre-ribosomal particles.</text>
</comment>
<keyword evidence="10 22" id="KW-0808">Transferase</keyword>
<evidence type="ECO:0000256" key="21">
    <source>
        <dbReference type="ARBA" id="ARBA00068351"/>
    </source>
</evidence>
<evidence type="ECO:0000256" key="4">
    <source>
        <dbReference type="ARBA" id="ARBA00012513"/>
    </source>
</evidence>
<dbReference type="InterPro" id="IPR018935">
    <property type="entry name" value="RIO_kinase_CS"/>
</dbReference>
<dbReference type="EMBL" id="HAAD01005890">
    <property type="protein sequence ID" value="CDG72122.1"/>
    <property type="molecule type" value="mRNA"/>
</dbReference>
<evidence type="ECO:0000256" key="5">
    <source>
        <dbReference type="ARBA" id="ARBA00022490"/>
    </source>
</evidence>
<proteinExistence type="evidence at transcript level"/>
<dbReference type="GO" id="GO:0051607">
    <property type="term" value="P:defense response to virus"/>
    <property type="evidence" value="ECO:0007669"/>
    <property type="project" value="UniProtKB-KW"/>
</dbReference>
<keyword evidence="15 22" id="KW-0460">Magnesium</keyword>
<dbReference type="Gene3D" id="1.10.510.10">
    <property type="entry name" value="Transferase(Phosphotransferase) domain 1"/>
    <property type="match status" value="1"/>
</dbReference>
<evidence type="ECO:0000256" key="22">
    <source>
        <dbReference type="PIRNR" id="PIRNR038146"/>
    </source>
</evidence>
<evidence type="ECO:0000256" key="15">
    <source>
        <dbReference type="ARBA" id="ARBA00022842"/>
    </source>
</evidence>
<evidence type="ECO:0000256" key="14">
    <source>
        <dbReference type="ARBA" id="ARBA00022840"/>
    </source>
</evidence>
<gene>
    <name evidence="25" type="primary">RIOK3</name>
</gene>
<evidence type="ECO:0000313" key="25">
    <source>
        <dbReference type="EMBL" id="CDG72122.1"/>
    </source>
</evidence>
<dbReference type="GO" id="GO:0042254">
    <property type="term" value="P:ribosome biogenesis"/>
    <property type="evidence" value="ECO:0007669"/>
    <property type="project" value="UniProtKB-KW"/>
</dbReference>
<evidence type="ECO:0000256" key="23">
    <source>
        <dbReference type="SAM" id="MobiDB-lite"/>
    </source>
</evidence>
<dbReference type="InterPro" id="IPR011009">
    <property type="entry name" value="Kinase-like_dom_sf"/>
</dbReference>
<accession>T2MJM8</accession>
<dbReference type="InterPro" id="IPR051272">
    <property type="entry name" value="RIO-type_Ser/Thr_kinase"/>
</dbReference>
<evidence type="ECO:0000256" key="8">
    <source>
        <dbReference type="ARBA" id="ARBA00022553"/>
    </source>
</evidence>
<dbReference type="EC" id="2.7.11.1" evidence="4 22"/>
<dbReference type="SMART" id="SM00090">
    <property type="entry name" value="RIO"/>
    <property type="match status" value="1"/>
</dbReference>
<keyword evidence="16" id="KW-0391">Immunity</keyword>
<feature type="compositionally biased region" description="Acidic residues" evidence="23">
    <location>
        <begin position="117"/>
        <end position="133"/>
    </location>
</feature>
<keyword evidence="14" id="KW-0067">ATP-binding</keyword>
<feature type="compositionally biased region" description="Basic and acidic residues" evidence="23">
    <location>
        <begin position="145"/>
        <end position="155"/>
    </location>
</feature>
<dbReference type="GO" id="GO:0106310">
    <property type="term" value="F:protein serine kinase activity"/>
    <property type="evidence" value="ECO:0007669"/>
    <property type="project" value="RHEA"/>
</dbReference>
<sequence length="517" mass="60358">MSTSTTTSHKLCPWGKTNIEKTTFSQVMDEQYALQLHCDEEKQSPIFQELSLEKKENFPVKSNDNDTDNDLLLAQILQLEFDRENDMFIKSIEKQYNGTSKVSMSFKNFKSVHPYEEENDESESSYSEDEEKEETQRNPDGGIITKHDKFTSEKKNAQSIEQFPMSFNSGDVVGKDIRIPNHVYNKLKIHSVKEERNGFRLHDKNEHSTHEKALDENTRLIIYKMVNNETLERFNGIISTGKEAVVFHANGGNNVAMIFCRLGDVTLPSECALKVFKTTLNEFKTRQKYIKDDYRFKDRYMKQNPRRIIKLWAEKEFRNLTRMLEAGISCPRVLGLRKHILILEFIGKDQLPAPKLKDACLSKTEFEDAYLQVINAMRDLYQKCELIHADLSEYNILWHDSKCFIIDVSQSIEPIHPDAFHFLLRDCRNIVQFFSKSGIDVMTEANLFQYVSGKDMNFIDKIEKEHQQLFEKNPDLLVYGIDSKNYSFDHHFNQMINDEKESKIITEIDREGIQLAT</sequence>
<dbReference type="GO" id="GO:0045087">
    <property type="term" value="P:innate immune response"/>
    <property type="evidence" value="ECO:0007669"/>
    <property type="project" value="UniProtKB-KW"/>
</dbReference>
<dbReference type="CDD" id="cd05146">
    <property type="entry name" value="RIO3_euk"/>
    <property type="match status" value="1"/>
</dbReference>
<keyword evidence="13 22" id="KW-0418">Kinase</keyword>
<dbReference type="InterPro" id="IPR000687">
    <property type="entry name" value="RIO_kinase"/>
</dbReference>